<dbReference type="Pfam" id="PF00135">
    <property type="entry name" value="COesterase"/>
    <property type="match status" value="1"/>
</dbReference>
<dbReference type="AlphaFoldDB" id="A0A1H2WAC7"/>
<proteinExistence type="inferred from homology"/>
<dbReference type="PROSITE" id="PS00122">
    <property type="entry name" value="CARBOXYLESTERASE_B_1"/>
    <property type="match status" value="1"/>
</dbReference>
<dbReference type="InterPro" id="IPR029058">
    <property type="entry name" value="AB_hydrolase_fold"/>
</dbReference>
<dbReference type="InterPro" id="IPR019826">
    <property type="entry name" value="Carboxylesterase_B_AS"/>
</dbReference>
<dbReference type="RefSeq" id="WP_091287717.1">
    <property type="nucleotide sequence ID" value="NZ_FNON01000001.1"/>
</dbReference>
<dbReference type="STRING" id="589385.SAMN05421504_1011471"/>
<protein>
    <recommendedName>
        <fullName evidence="3">Carboxylic ester hydrolase</fullName>
        <ecNumber evidence="3">3.1.1.-</ecNumber>
    </recommendedName>
</protein>
<evidence type="ECO:0000256" key="1">
    <source>
        <dbReference type="ARBA" id="ARBA00005964"/>
    </source>
</evidence>
<dbReference type="OrthoDB" id="4308422at2"/>
<reference evidence="5 6" key="1">
    <citation type="submission" date="2016-10" db="EMBL/GenBank/DDBJ databases">
        <authorList>
            <person name="de Groot N.N."/>
        </authorList>
    </citation>
    <scope>NUCLEOTIDE SEQUENCE [LARGE SCALE GENOMIC DNA]</scope>
    <source>
        <strain evidence="5 6">CPCC 202699</strain>
    </source>
</reference>
<evidence type="ECO:0000313" key="6">
    <source>
        <dbReference type="Proteomes" id="UP000199515"/>
    </source>
</evidence>
<name>A0A1H2WAC7_9PSEU</name>
<dbReference type="InterPro" id="IPR002018">
    <property type="entry name" value="CarbesteraseB"/>
</dbReference>
<sequence>MELDTAAGRLRGRTENGVTAFLGIPYAAPPVGAARFTAPGPVPRWSGVRDAVTPGPTVPQAKYQPPMDALIDNPEIPGDDCLNLNVWTPGGTGLPVMVWLHGGAFRNGSNAVPIYDGTAFARDGVVLVSINYRLGVTGFARLPDAPANRGLLDQIAALEWVRDNIAAFGGDPARVTVFGESAGAISIATLLAMPAARGLFRRAIVQSGSGGMAADPADAAKVTQILADRLGVAPTATALSSVDTVALIEAQSAISTEMTQNPDPGRWGPTVVGRGMGIAAFLPVIDGASLPSLPVEAMEAGTSADVDLMVGTNSEEFRLFVVPNGVAAAITPEVLPMLAARMGWKESVVDTYLVARPSMPAGDVAAAILTDMVFWAPAMRMLRASRTRTYAYEFTWRSEVPGLGACHAMEIPFVFDTLAVPSFRPLSGTDSPPQALADRMHAAWVAFARDGDPGWMPYTLETPAVMTFGHPGSAEVLDPRPTERALWE</sequence>
<dbReference type="GO" id="GO:0016787">
    <property type="term" value="F:hydrolase activity"/>
    <property type="evidence" value="ECO:0007669"/>
    <property type="project" value="UniProtKB-KW"/>
</dbReference>
<gene>
    <name evidence="5" type="ORF">SAMN05421504_1011471</name>
</gene>
<dbReference type="SUPFAM" id="SSF53474">
    <property type="entry name" value="alpha/beta-Hydrolases"/>
    <property type="match status" value="1"/>
</dbReference>
<evidence type="ECO:0000313" key="5">
    <source>
        <dbReference type="EMBL" id="SDW77436.1"/>
    </source>
</evidence>
<comment type="similarity">
    <text evidence="1 3">Belongs to the type-B carboxylesterase/lipase family.</text>
</comment>
<keyword evidence="6" id="KW-1185">Reference proteome</keyword>
<dbReference type="InterPro" id="IPR050309">
    <property type="entry name" value="Type-B_Carboxylest/Lipase"/>
</dbReference>
<organism evidence="5 6">
    <name type="scientific">Amycolatopsis xylanica</name>
    <dbReference type="NCBI Taxonomy" id="589385"/>
    <lineage>
        <taxon>Bacteria</taxon>
        <taxon>Bacillati</taxon>
        <taxon>Actinomycetota</taxon>
        <taxon>Actinomycetes</taxon>
        <taxon>Pseudonocardiales</taxon>
        <taxon>Pseudonocardiaceae</taxon>
        <taxon>Amycolatopsis</taxon>
    </lineage>
</organism>
<evidence type="ECO:0000259" key="4">
    <source>
        <dbReference type="Pfam" id="PF00135"/>
    </source>
</evidence>
<dbReference type="Gene3D" id="3.40.50.1820">
    <property type="entry name" value="alpha/beta hydrolase"/>
    <property type="match status" value="1"/>
</dbReference>
<dbReference type="PANTHER" id="PTHR11559">
    <property type="entry name" value="CARBOXYLESTERASE"/>
    <property type="match status" value="1"/>
</dbReference>
<dbReference type="Proteomes" id="UP000199515">
    <property type="component" value="Unassembled WGS sequence"/>
</dbReference>
<dbReference type="EC" id="3.1.1.-" evidence="3"/>
<dbReference type="EMBL" id="FNON01000001">
    <property type="protein sequence ID" value="SDW77436.1"/>
    <property type="molecule type" value="Genomic_DNA"/>
</dbReference>
<feature type="domain" description="Carboxylesterase type B" evidence="4">
    <location>
        <begin position="3"/>
        <end position="465"/>
    </location>
</feature>
<keyword evidence="2 3" id="KW-0378">Hydrolase</keyword>
<evidence type="ECO:0000256" key="2">
    <source>
        <dbReference type="ARBA" id="ARBA00022801"/>
    </source>
</evidence>
<accession>A0A1H2WAC7</accession>
<evidence type="ECO:0000256" key="3">
    <source>
        <dbReference type="RuleBase" id="RU361235"/>
    </source>
</evidence>